<dbReference type="PANTHER" id="PTHR43649:SF33">
    <property type="entry name" value="POLYGALACTURONAN_RHAMNOGALACTURONAN-BINDING PROTEIN YTCQ"/>
    <property type="match status" value="1"/>
</dbReference>
<accession>A0A1T2WZK8</accession>
<feature type="signal peptide" evidence="7">
    <location>
        <begin position="1"/>
        <end position="19"/>
    </location>
</feature>
<feature type="chain" id="PRO_5039419261" evidence="7">
    <location>
        <begin position="20"/>
        <end position="463"/>
    </location>
</feature>
<evidence type="ECO:0000313" key="9">
    <source>
        <dbReference type="Proteomes" id="UP000190188"/>
    </source>
</evidence>
<keyword evidence="3" id="KW-0472">Membrane</keyword>
<keyword evidence="2 7" id="KW-0732">Signal</keyword>
<dbReference type="RefSeq" id="WP_078503080.1">
    <property type="nucleotide sequence ID" value="NZ_MSZX01000024.1"/>
</dbReference>
<evidence type="ECO:0000256" key="3">
    <source>
        <dbReference type="ARBA" id="ARBA00023136"/>
    </source>
</evidence>
<dbReference type="PROSITE" id="PS51257">
    <property type="entry name" value="PROKAR_LIPOPROTEIN"/>
    <property type="match status" value="1"/>
</dbReference>
<proteinExistence type="predicted"/>
<keyword evidence="1" id="KW-1003">Cell membrane</keyword>
<dbReference type="AlphaFoldDB" id="A0A1T2WZK8"/>
<evidence type="ECO:0000256" key="5">
    <source>
        <dbReference type="ARBA" id="ARBA00023288"/>
    </source>
</evidence>
<gene>
    <name evidence="8" type="ORF">BVG16_31095</name>
</gene>
<evidence type="ECO:0000256" key="1">
    <source>
        <dbReference type="ARBA" id="ARBA00022475"/>
    </source>
</evidence>
<keyword evidence="9" id="KW-1185">Reference proteome</keyword>
<evidence type="ECO:0000256" key="4">
    <source>
        <dbReference type="ARBA" id="ARBA00023139"/>
    </source>
</evidence>
<protein>
    <submittedName>
        <fullName evidence="8">ABC transporter substrate-binding protein</fullName>
    </submittedName>
</protein>
<dbReference type="EMBL" id="MSZX01000024">
    <property type="protein sequence ID" value="OPA73005.1"/>
    <property type="molecule type" value="Genomic_DNA"/>
</dbReference>
<comment type="caution">
    <text evidence="8">The sequence shown here is derived from an EMBL/GenBank/DDBJ whole genome shotgun (WGS) entry which is preliminary data.</text>
</comment>
<dbReference type="SUPFAM" id="SSF53850">
    <property type="entry name" value="Periplasmic binding protein-like II"/>
    <property type="match status" value="1"/>
</dbReference>
<evidence type="ECO:0000256" key="6">
    <source>
        <dbReference type="SAM" id="MobiDB-lite"/>
    </source>
</evidence>
<dbReference type="Pfam" id="PF01547">
    <property type="entry name" value="SBP_bac_1"/>
    <property type="match status" value="1"/>
</dbReference>
<dbReference type="Gene3D" id="3.40.190.10">
    <property type="entry name" value="Periplasmic binding protein-like II"/>
    <property type="match status" value="1"/>
</dbReference>
<reference evidence="8 9" key="1">
    <citation type="submission" date="2017-01" db="EMBL/GenBank/DDBJ databases">
        <title>Genome analysis of Paenibacillus selenitrireducens ES3-24.</title>
        <authorList>
            <person name="Xu D."/>
            <person name="Yao R."/>
            <person name="Zheng S."/>
        </authorList>
    </citation>
    <scope>NUCLEOTIDE SEQUENCE [LARGE SCALE GENOMIC DNA]</scope>
    <source>
        <strain evidence="8 9">ES3-24</strain>
    </source>
</reference>
<sequence length="463" mass="52097">MKKTIFMMLTILLIISVSACSDPTGKGEAQSENKKTEDLKEKDTPDLKLDGEKKTIVFSTYFPDEFFEQAKKKYEAKHPNITIDLRYVESDDAHGEADSEKFIKTANTAMLSGKGPDLIEMDILPMGSYVNKQLLVNMSEMMEHDPSFLRDQYFTNILDAVTLNGGIYGMPMNFFLYGLVGNETVIDKSGVKIDDKNWNWSQFVDVAKELKNANSAKNQSALLSEPHYLLNEMVHDQYATFVDQAKGEASFDSQGFTALLQQVKSLFDEQVASETAPRSIFWNTSIVSPADYIRMMKQSEHYGKGYEFTSKLYAKPHADGKEAGGYFRTYKTIGMNAKSEVKAEAWDFIKFMLSDEVQAQAGSAGFPLNKNVYQKQVQQLLQEGKVISDQEMGPLKGMVFDVTAQDLQGLEHFLAEAIYPVEFRPSKIDEIITNESKAFFSGQKSAEAVAKLIQNRVTTFLNE</sequence>
<keyword evidence="5" id="KW-0449">Lipoprotein</keyword>
<dbReference type="InterPro" id="IPR050490">
    <property type="entry name" value="Bact_solute-bd_prot1"/>
</dbReference>
<dbReference type="OrthoDB" id="1992988at2"/>
<evidence type="ECO:0000313" key="8">
    <source>
        <dbReference type="EMBL" id="OPA73005.1"/>
    </source>
</evidence>
<evidence type="ECO:0000256" key="7">
    <source>
        <dbReference type="SAM" id="SignalP"/>
    </source>
</evidence>
<feature type="compositionally biased region" description="Basic and acidic residues" evidence="6">
    <location>
        <begin position="29"/>
        <end position="46"/>
    </location>
</feature>
<dbReference type="Proteomes" id="UP000190188">
    <property type="component" value="Unassembled WGS sequence"/>
</dbReference>
<dbReference type="PANTHER" id="PTHR43649">
    <property type="entry name" value="ARABINOSE-BINDING PROTEIN-RELATED"/>
    <property type="match status" value="1"/>
</dbReference>
<keyword evidence="4" id="KW-0564">Palmitate</keyword>
<name>A0A1T2WZK8_9BACL</name>
<dbReference type="InterPro" id="IPR006059">
    <property type="entry name" value="SBP"/>
</dbReference>
<evidence type="ECO:0000256" key="2">
    <source>
        <dbReference type="ARBA" id="ARBA00022729"/>
    </source>
</evidence>
<feature type="region of interest" description="Disordered" evidence="6">
    <location>
        <begin position="21"/>
        <end position="46"/>
    </location>
</feature>
<organism evidence="8 9">
    <name type="scientific">Paenibacillus selenitireducens</name>
    <dbReference type="NCBI Taxonomy" id="1324314"/>
    <lineage>
        <taxon>Bacteria</taxon>
        <taxon>Bacillati</taxon>
        <taxon>Bacillota</taxon>
        <taxon>Bacilli</taxon>
        <taxon>Bacillales</taxon>
        <taxon>Paenibacillaceae</taxon>
        <taxon>Paenibacillus</taxon>
    </lineage>
</organism>
<dbReference type="STRING" id="1324314.BVG16_31095"/>